<name>A0A6J7A6S5_9ZZZZ</name>
<accession>A0A6J7A6S5</accession>
<reference evidence="3" key="1">
    <citation type="submission" date="2020-05" db="EMBL/GenBank/DDBJ databases">
        <authorList>
            <person name="Chiriac C."/>
            <person name="Salcher M."/>
            <person name="Ghai R."/>
            <person name="Kavagutti S V."/>
        </authorList>
    </citation>
    <scope>NUCLEOTIDE SEQUENCE</scope>
</reference>
<dbReference type="EMBL" id="CAFABA010000042">
    <property type="protein sequence ID" value="CAB4828577.1"/>
    <property type="molecule type" value="Genomic_DNA"/>
</dbReference>
<sequence length="365" mass="39622">MVKWLAVAEFVFGVGALVVLGETNPMYYVLVVAVGAVIVALVAYDQRRREKTEQQTATRRAIVGQAADDALANALELATAAPNLAGPNIAGRADDELAAPEGSGDPATTERPARPAPRRSTSDHFVAALVEYSMHTGVRTITRADREGWTEALRVEYALLRAAACCAENEREVVGELVMWDSVSVLHLLDTPEGLGDGVSRSVVAPYGRLPAATRVPVRRDPARLTCEVATLALDPLVADEYALNLLWRGIYDHARRGGATEVVWTLASDLAALWRDRFGFPLEILGDNRRAASATTVTVVIPLPELEIKLLRERPAYYGWLTVGFAEAERTVLGLPIDRSGAYDRVCAFVIAKLDDLRSPLALR</sequence>
<keyword evidence="2" id="KW-0812">Transmembrane</keyword>
<keyword evidence="2" id="KW-1133">Transmembrane helix</keyword>
<evidence type="ECO:0000256" key="2">
    <source>
        <dbReference type="SAM" id="Phobius"/>
    </source>
</evidence>
<keyword evidence="2" id="KW-0472">Membrane</keyword>
<feature type="transmembrane region" description="Helical" evidence="2">
    <location>
        <begin position="26"/>
        <end position="44"/>
    </location>
</feature>
<gene>
    <name evidence="3" type="ORF">UFOPK3139_01218</name>
</gene>
<dbReference type="AlphaFoldDB" id="A0A6J7A6S5"/>
<feature type="region of interest" description="Disordered" evidence="1">
    <location>
        <begin position="94"/>
        <end position="121"/>
    </location>
</feature>
<protein>
    <submittedName>
        <fullName evidence="3">Unannotated protein</fullName>
    </submittedName>
</protein>
<organism evidence="3">
    <name type="scientific">freshwater metagenome</name>
    <dbReference type="NCBI Taxonomy" id="449393"/>
    <lineage>
        <taxon>unclassified sequences</taxon>
        <taxon>metagenomes</taxon>
        <taxon>ecological metagenomes</taxon>
    </lineage>
</organism>
<proteinExistence type="predicted"/>
<evidence type="ECO:0000313" key="3">
    <source>
        <dbReference type="EMBL" id="CAB4828577.1"/>
    </source>
</evidence>
<evidence type="ECO:0000256" key="1">
    <source>
        <dbReference type="SAM" id="MobiDB-lite"/>
    </source>
</evidence>